<dbReference type="EMBL" id="MN740684">
    <property type="protein sequence ID" value="QHU07404.1"/>
    <property type="molecule type" value="Genomic_DNA"/>
</dbReference>
<accession>A0A6C0JUM4</accession>
<proteinExistence type="predicted"/>
<organism evidence="1">
    <name type="scientific">viral metagenome</name>
    <dbReference type="NCBI Taxonomy" id="1070528"/>
    <lineage>
        <taxon>unclassified sequences</taxon>
        <taxon>metagenomes</taxon>
        <taxon>organismal metagenomes</taxon>
    </lineage>
</organism>
<evidence type="ECO:0000313" key="1">
    <source>
        <dbReference type="EMBL" id="QHU07404.1"/>
    </source>
</evidence>
<sequence>MIKELLTDNTNLIELYLTNNYDNNITSLNIDKNIIDKIESQFKFKQKVNYVSFYKEDLVYTYELSSDSQFVSSKTVENISNFNKNFEIILYNENKYPTYQFSCTNSIDNKVKYSIKECKINNRICILIKEEDDKHSLLVQYKHSNNVDIDKVINIIDNIILKIENNIIY</sequence>
<reference evidence="1" key="1">
    <citation type="journal article" date="2020" name="Nature">
        <title>Giant virus diversity and host interactions through global metagenomics.</title>
        <authorList>
            <person name="Schulz F."/>
            <person name="Roux S."/>
            <person name="Paez-Espino D."/>
            <person name="Jungbluth S."/>
            <person name="Walsh D.A."/>
            <person name="Denef V.J."/>
            <person name="McMahon K.D."/>
            <person name="Konstantinidis K.T."/>
            <person name="Eloe-Fadrosh E.A."/>
            <person name="Kyrpides N.C."/>
            <person name="Woyke T."/>
        </authorList>
    </citation>
    <scope>NUCLEOTIDE SEQUENCE</scope>
    <source>
        <strain evidence="1">GVMAG-S-1040241-154</strain>
    </source>
</reference>
<dbReference type="AlphaFoldDB" id="A0A6C0JUM4"/>
<protein>
    <submittedName>
        <fullName evidence="1">Uncharacterized protein</fullName>
    </submittedName>
</protein>
<name>A0A6C0JUM4_9ZZZZ</name>